<dbReference type="InterPro" id="IPR022048">
    <property type="entry name" value="Envelope_fusion-like"/>
</dbReference>
<dbReference type="EMBL" id="GL440528">
    <property type="protein sequence ID" value="EFN65804.1"/>
    <property type="molecule type" value="Genomic_DNA"/>
</dbReference>
<reference evidence="1 2" key="1">
    <citation type="journal article" date="2010" name="Science">
        <title>Genomic comparison of the ants Camponotus floridanus and Harpegnathos saltator.</title>
        <authorList>
            <person name="Bonasio R."/>
            <person name="Zhang G."/>
            <person name="Ye C."/>
            <person name="Mutti N.S."/>
            <person name="Fang X."/>
            <person name="Qin N."/>
            <person name="Donahue G."/>
            <person name="Yang P."/>
            <person name="Li Q."/>
            <person name="Li C."/>
            <person name="Zhang P."/>
            <person name="Huang Z."/>
            <person name="Berger S.L."/>
            <person name="Reinberg D."/>
            <person name="Wang J."/>
            <person name="Liebig J."/>
        </authorList>
    </citation>
    <scope>NUCLEOTIDE SEQUENCE [LARGE SCALE GENOMIC DNA]</scope>
    <source>
        <strain evidence="2">C129</strain>
    </source>
</reference>
<dbReference type="InParanoid" id="E2AL85"/>
<evidence type="ECO:0000313" key="1">
    <source>
        <dbReference type="EMBL" id="EFN65804.1"/>
    </source>
</evidence>
<feature type="non-terminal residue" evidence="1">
    <location>
        <position position="1"/>
    </location>
</feature>
<dbReference type="AlphaFoldDB" id="E2AL85"/>
<gene>
    <name evidence="1" type="ORF">EAG_00053</name>
</gene>
<accession>E2AL85</accession>
<proteinExistence type="predicted"/>
<evidence type="ECO:0000313" key="2">
    <source>
        <dbReference type="Proteomes" id="UP000000311"/>
    </source>
</evidence>
<sequence length="75" mass="8991">NYENNFIYTEVVNKLIAVNKETRTYIILKEQDLNKCTNNNDLFICEKIQPVYHVNENTPCETKIYVQNYRNQCNI</sequence>
<organism evidence="2">
    <name type="scientific">Camponotus floridanus</name>
    <name type="common">Florida carpenter ant</name>
    <dbReference type="NCBI Taxonomy" id="104421"/>
    <lineage>
        <taxon>Eukaryota</taxon>
        <taxon>Metazoa</taxon>
        <taxon>Ecdysozoa</taxon>
        <taxon>Arthropoda</taxon>
        <taxon>Hexapoda</taxon>
        <taxon>Insecta</taxon>
        <taxon>Pterygota</taxon>
        <taxon>Neoptera</taxon>
        <taxon>Endopterygota</taxon>
        <taxon>Hymenoptera</taxon>
        <taxon>Apocrita</taxon>
        <taxon>Aculeata</taxon>
        <taxon>Formicoidea</taxon>
        <taxon>Formicidae</taxon>
        <taxon>Formicinae</taxon>
        <taxon>Camponotus</taxon>
    </lineage>
</organism>
<dbReference type="Pfam" id="PF12259">
    <property type="entry name" value="Baculo_F"/>
    <property type="match status" value="1"/>
</dbReference>
<feature type="non-terminal residue" evidence="1">
    <location>
        <position position="75"/>
    </location>
</feature>
<protein>
    <submittedName>
        <fullName evidence="1">Uncharacterized protein</fullName>
    </submittedName>
</protein>
<keyword evidence="2" id="KW-1185">Reference proteome</keyword>
<name>E2AL85_CAMFO</name>
<dbReference type="Proteomes" id="UP000000311">
    <property type="component" value="Unassembled WGS sequence"/>
</dbReference>